<dbReference type="eggNOG" id="COG1414">
    <property type="taxonomic scope" value="Bacteria"/>
</dbReference>
<dbReference type="Gene3D" id="1.10.10.10">
    <property type="entry name" value="Winged helix-like DNA-binding domain superfamily/Winged helix DNA-binding domain"/>
    <property type="match status" value="1"/>
</dbReference>
<feature type="domain" description="O-methyltransferase dimerisation" evidence="6">
    <location>
        <begin position="39"/>
        <end position="111"/>
    </location>
</feature>
<reference evidence="7 8" key="1">
    <citation type="journal article" date="2011" name="J. Bacteriol.">
        <title>Complete genome sequence of Amycolicicoccus subflavus DQS3-9A1T, an actinomycete isolated from crude oil-polluted soil.</title>
        <authorList>
            <person name="Cai M."/>
            <person name="Chen W.M."/>
            <person name="Nie Y."/>
            <person name="Chi C.Q."/>
            <person name="Wang Y.N."/>
            <person name="Tang Y.Q."/>
            <person name="Li G.Y."/>
            <person name="Wu X.L."/>
        </authorList>
    </citation>
    <scope>NUCLEOTIDE SEQUENCE [LARGE SCALE GENOMIC DNA]</scope>
    <source>
        <strain evidence="8">DSM 45089 / DQS3-9A1</strain>
    </source>
</reference>
<dbReference type="OrthoDB" id="4145676at2"/>
<proteinExistence type="predicted"/>
<keyword evidence="8" id="KW-1185">Reference proteome</keyword>
<dbReference type="InterPro" id="IPR029063">
    <property type="entry name" value="SAM-dependent_MTases_sf"/>
</dbReference>
<dbReference type="HOGENOM" id="CLU_005533_12_0_11"/>
<keyword evidence="2 7" id="KW-0808">Transferase</keyword>
<dbReference type="PANTHER" id="PTHR43712">
    <property type="entry name" value="PUTATIVE (AFU_ORTHOLOGUE AFUA_4G14580)-RELATED"/>
    <property type="match status" value="1"/>
</dbReference>
<dbReference type="InterPro" id="IPR016461">
    <property type="entry name" value="COMT-like"/>
</dbReference>
<accession>F6EIA6</accession>
<evidence type="ECO:0000256" key="4">
    <source>
        <dbReference type="PIRSR" id="PIRSR005739-1"/>
    </source>
</evidence>
<dbReference type="GO" id="GO:0008171">
    <property type="term" value="F:O-methyltransferase activity"/>
    <property type="evidence" value="ECO:0007669"/>
    <property type="project" value="InterPro"/>
</dbReference>
<dbReference type="AlphaFoldDB" id="F6EIA6"/>
<dbReference type="RefSeq" id="WP_013807562.1">
    <property type="nucleotide sequence ID" value="NC_015564.1"/>
</dbReference>
<name>F6EIA6_HOYSD</name>
<dbReference type="STRING" id="443218.AS9A_2766"/>
<dbReference type="InterPro" id="IPR036390">
    <property type="entry name" value="WH_DNA-bd_sf"/>
</dbReference>
<dbReference type="SUPFAM" id="SSF53335">
    <property type="entry name" value="S-adenosyl-L-methionine-dependent methyltransferases"/>
    <property type="match status" value="1"/>
</dbReference>
<evidence type="ECO:0000259" key="6">
    <source>
        <dbReference type="Pfam" id="PF08100"/>
    </source>
</evidence>
<evidence type="ECO:0000313" key="8">
    <source>
        <dbReference type="Proteomes" id="UP000009235"/>
    </source>
</evidence>
<dbReference type="PROSITE" id="PS51683">
    <property type="entry name" value="SAM_OMT_II"/>
    <property type="match status" value="1"/>
</dbReference>
<evidence type="ECO:0000313" key="7">
    <source>
        <dbReference type="EMBL" id="AEF41213.1"/>
    </source>
</evidence>
<dbReference type="PANTHER" id="PTHR43712:SF2">
    <property type="entry name" value="O-METHYLTRANSFERASE CICE"/>
    <property type="match status" value="1"/>
</dbReference>
<dbReference type="Pfam" id="PF00891">
    <property type="entry name" value="Methyltransf_2"/>
    <property type="match status" value="1"/>
</dbReference>
<evidence type="ECO:0000259" key="5">
    <source>
        <dbReference type="Pfam" id="PF00891"/>
    </source>
</evidence>
<keyword evidence="1 7" id="KW-0489">Methyltransferase</keyword>
<dbReference type="InterPro" id="IPR012967">
    <property type="entry name" value="COMT_dimerisation"/>
</dbReference>
<dbReference type="Pfam" id="PF08100">
    <property type="entry name" value="Dimerisation"/>
    <property type="match status" value="1"/>
</dbReference>
<feature type="active site" description="Proton acceptor" evidence="4">
    <location>
        <position position="274"/>
    </location>
</feature>
<dbReference type="GO" id="GO:0046983">
    <property type="term" value="F:protein dimerization activity"/>
    <property type="evidence" value="ECO:0007669"/>
    <property type="project" value="InterPro"/>
</dbReference>
<gene>
    <name evidence="7" type="ordered locus">AS9A_2766</name>
</gene>
<sequence>MPDSERRMPPARLVRVVNSVRGTLQKAAQRMVPAPVTLLELITGGWTAQALYVAAKFDIASVVADGPRTADEIAERVGTNPDATYRLMRALATHRIFTEDAQGRFALGPAGDPLRKDSPDTVRDLILMFGHPIHWEHWASLDYSVETGKPALEKLRGMPLFEFTENNEEFGTVFNRAMTSTSKMVTAPLLAAYDFSQFGVIADVGGGHGQLLAAILKQAPNSRGILFDLEPVVAGADAVLREAGVADRCTIAGGSFFEGVPENADAYVMKNIIHDWEDEKAKQILKHIRDAMNPAGKVLLMESVVPKGNAPHFSKWLDLEMLVQATGKERTEEQYRTLLASAGLTLTRVVPTVGPGSIVEAERA</sequence>
<evidence type="ECO:0000256" key="2">
    <source>
        <dbReference type="ARBA" id="ARBA00022679"/>
    </source>
</evidence>
<dbReference type="InterPro" id="IPR001077">
    <property type="entry name" value="COMT_C"/>
</dbReference>
<keyword evidence="3" id="KW-0949">S-adenosyl-L-methionine</keyword>
<dbReference type="Proteomes" id="UP000009235">
    <property type="component" value="Chromosome"/>
</dbReference>
<dbReference type="EMBL" id="CP002786">
    <property type="protein sequence ID" value="AEF41213.1"/>
    <property type="molecule type" value="Genomic_DNA"/>
</dbReference>
<organism evidence="7 8">
    <name type="scientific">Hoyosella subflava (strain DSM 45089 / JCM 17490 / NBRC 109087 / DQS3-9A1)</name>
    <name type="common">Amycolicicoccus subflavus</name>
    <dbReference type="NCBI Taxonomy" id="443218"/>
    <lineage>
        <taxon>Bacteria</taxon>
        <taxon>Bacillati</taxon>
        <taxon>Actinomycetota</taxon>
        <taxon>Actinomycetes</taxon>
        <taxon>Mycobacteriales</taxon>
        <taxon>Hoyosellaceae</taxon>
        <taxon>Hoyosella</taxon>
    </lineage>
</organism>
<evidence type="ECO:0000256" key="1">
    <source>
        <dbReference type="ARBA" id="ARBA00022603"/>
    </source>
</evidence>
<dbReference type="InterPro" id="IPR036388">
    <property type="entry name" value="WH-like_DNA-bd_sf"/>
</dbReference>
<dbReference type="PIRSF" id="PIRSF005739">
    <property type="entry name" value="O-mtase"/>
    <property type="match status" value="1"/>
</dbReference>
<feature type="domain" description="O-methyltransferase C-terminal" evidence="5">
    <location>
        <begin position="138"/>
        <end position="344"/>
    </location>
</feature>
<evidence type="ECO:0000256" key="3">
    <source>
        <dbReference type="ARBA" id="ARBA00022691"/>
    </source>
</evidence>
<dbReference type="Gene3D" id="3.40.50.150">
    <property type="entry name" value="Vaccinia Virus protein VP39"/>
    <property type="match status" value="1"/>
</dbReference>
<dbReference type="KEGG" id="asd:AS9A_2766"/>
<dbReference type="CDD" id="cd02440">
    <property type="entry name" value="AdoMet_MTases"/>
    <property type="match status" value="1"/>
</dbReference>
<dbReference type="SUPFAM" id="SSF46785">
    <property type="entry name" value="Winged helix' DNA-binding domain"/>
    <property type="match status" value="1"/>
</dbReference>
<protein>
    <submittedName>
        <fullName evidence="7">Hydroxyneurosporene-O-methyltransferase</fullName>
    </submittedName>
</protein>
<dbReference type="GO" id="GO:0032259">
    <property type="term" value="P:methylation"/>
    <property type="evidence" value="ECO:0007669"/>
    <property type="project" value="UniProtKB-KW"/>
</dbReference>